<evidence type="ECO:0000259" key="12">
    <source>
        <dbReference type="Pfam" id="PF01467"/>
    </source>
</evidence>
<sequence>MIRALFGGTFDPIHCGHINTALALLRELNIDRLHLMPNAVPPHRPQPQASSAQRLAMVELACQAHPQLCAEAFELNAEPPSYTVKTLQGFKQRYPDDILLFVMGMDSLVSLDQWYQWQQLTELAHLVVMPRPGYQLQQASPSLLAFINERLCQQPQALRDKPQGAIYLANTPRYDVSATAIREHPQRAAERGDLPAAVADYIEQHQLYR</sequence>
<dbReference type="InterPro" id="IPR005248">
    <property type="entry name" value="NadD/NMNAT"/>
</dbReference>
<feature type="domain" description="Cytidyltransferase-like" evidence="12">
    <location>
        <begin position="5"/>
        <end position="183"/>
    </location>
</feature>
<dbReference type="AlphaFoldDB" id="A0AA94JE69"/>
<dbReference type="NCBIfam" id="NF000839">
    <property type="entry name" value="PRK00071.1-1"/>
    <property type="match status" value="1"/>
</dbReference>
<evidence type="ECO:0000256" key="10">
    <source>
        <dbReference type="ARBA" id="ARBA00048721"/>
    </source>
</evidence>
<gene>
    <name evidence="11" type="primary">nadD</name>
    <name evidence="13" type="ORF">CWE23_01940</name>
</gene>
<dbReference type="NCBIfam" id="TIGR00125">
    <property type="entry name" value="cyt_tran_rel"/>
    <property type="match status" value="1"/>
</dbReference>
<dbReference type="EC" id="2.7.7.18" evidence="11"/>
<keyword evidence="4 11" id="KW-0662">Pyridine nucleotide biosynthesis</keyword>
<dbReference type="EMBL" id="PIPS01000001">
    <property type="protein sequence ID" value="RUO44820.1"/>
    <property type="molecule type" value="Genomic_DNA"/>
</dbReference>
<reference evidence="14" key="1">
    <citation type="journal article" date="2018" name="Front. Microbiol.">
        <title>Genome-Based Analysis Reveals the Taxonomy and Diversity of the Family Idiomarinaceae.</title>
        <authorList>
            <person name="Liu Y."/>
            <person name="Lai Q."/>
            <person name="Shao Z."/>
        </authorList>
    </citation>
    <scope>NUCLEOTIDE SEQUENCE [LARGE SCALE GENOMIC DNA]</scope>
    <source>
        <strain evidence="14">SN-14</strain>
    </source>
</reference>
<comment type="catalytic activity">
    <reaction evidence="10 11">
        <text>nicotinate beta-D-ribonucleotide + ATP + H(+) = deamido-NAD(+) + diphosphate</text>
        <dbReference type="Rhea" id="RHEA:22860"/>
        <dbReference type="ChEBI" id="CHEBI:15378"/>
        <dbReference type="ChEBI" id="CHEBI:30616"/>
        <dbReference type="ChEBI" id="CHEBI:33019"/>
        <dbReference type="ChEBI" id="CHEBI:57502"/>
        <dbReference type="ChEBI" id="CHEBI:58437"/>
        <dbReference type="EC" id="2.7.7.18"/>
    </reaction>
</comment>
<evidence type="ECO:0000256" key="5">
    <source>
        <dbReference type="ARBA" id="ARBA00022679"/>
    </source>
</evidence>
<keyword evidence="5 11" id="KW-0808">Transferase</keyword>
<dbReference type="InterPro" id="IPR004821">
    <property type="entry name" value="Cyt_trans-like"/>
</dbReference>
<evidence type="ECO:0000256" key="1">
    <source>
        <dbReference type="ARBA" id="ARBA00002324"/>
    </source>
</evidence>
<evidence type="ECO:0000256" key="8">
    <source>
        <dbReference type="ARBA" id="ARBA00022840"/>
    </source>
</evidence>
<evidence type="ECO:0000256" key="2">
    <source>
        <dbReference type="ARBA" id="ARBA00005019"/>
    </source>
</evidence>
<keyword evidence="6 11" id="KW-0548">Nucleotidyltransferase</keyword>
<dbReference type="GO" id="GO:0005524">
    <property type="term" value="F:ATP binding"/>
    <property type="evidence" value="ECO:0007669"/>
    <property type="project" value="UniProtKB-KW"/>
</dbReference>
<evidence type="ECO:0000256" key="9">
    <source>
        <dbReference type="ARBA" id="ARBA00023027"/>
    </source>
</evidence>
<keyword evidence="8 11" id="KW-0067">ATP-binding</keyword>
<evidence type="ECO:0000313" key="13">
    <source>
        <dbReference type="EMBL" id="RUO44820.1"/>
    </source>
</evidence>
<evidence type="ECO:0000256" key="7">
    <source>
        <dbReference type="ARBA" id="ARBA00022741"/>
    </source>
</evidence>
<dbReference type="Pfam" id="PF01467">
    <property type="entry name" value="CTP_transf_like"/>
    <property type="match status" value="1"/>
</dbReference>
<evidence type="ECO:0000256" key="4">
    <source>
        <dbReference type="ARBA" id="ARBA00022642"/>
    </source>
</evidence>
<dbReference type="NCBIfam" id="TIGR00482">
    <property type="entry name" value="nicotinate (nicotinamide) nucleotide adenylyltransferase"/>
    <property type="match status" value="1"/>
</dbReference>
<evidence type="ECO:0000256" key="3">
    <source>
        <dbReference type="ARBA" id="ARBA00009014"/>
    </source>
</evidence>
<evidence type="ECO:0000256" key="11">
    <source>
        <dbReference type="HAMAP-Rule" id="MF_00244"/>
    </source>
</evidence>
<dbReference type="SUPFAM" id="SSF52374">
    <property type="entry name" value="Nucleotidylyl transferase"/>
    <property type="match status" value="1"/>
</dbReference>
<dbReference type="PANTHER" id="PTHR39321">
    <property type="entry name" value="NICOTINATE-NUCLEOTIDE ADENYLYLTRANSFERASE-RELATED"/>
    <property type="match status" value="1"/>
</dbReference>
<proteinExistence type="inferred from homology"/>
<dbReference type="CDD" id="cd02165">
    <property type="entry name" value="NMNAT"/>
    <property type="match status" value="1"/>
</dbReference>
<dbReference type="HAMAP" id="MF_00244">
    <property type="entry name" value="NaMN_adenylyltr"/>
    <property type="match status" value="1"/>
</dbReference>
<dbReference type="Proteomes" id="UP000286680">
    <property type="component" value="Unassembled WGS sequence"/>
</dbReference>
<accession>A0AA94JE69</accession>
<keyword evidence="9 11" id="KW-0520">NAD</keyword>
<comment type="caution">
    <text evidence="13">The sequence shown here is derived from an EMBL/GenBank/DDBJ whole genome shotgun (WGS) entry which is preliminary data.</text>
</comment>
<dbReference type="Gene3D" id="3.40.50.620">
    <property type="entry name" value="HUPs"/>
    <property type="match status" value="1"/>
</dbReference>
<dbReference type="GO" id="GO:0009435">
    <property type="term" value="P:NAD+ biosynthetic process"/>
    <property type="evidence" value="ECO:0007669"/>
    <property type="project" value="UniProtKB-UniRule"/>
</dbReference>
<keyword evidence="7 11" id="KW-0547">Nucleotide-binding</keyword>
<evidence type="ECO:0000256" key="6">
    <source>
        <dbReference type="ARBA" id="ARBA00022695"/>
    </source>
</evidence>
<comment type="function">
    <text evidence="1 11">Catalyzes the reversible adenylation of nicotinate mononucleotide (NaMN) to nicotinic acid adenine dinucleotide (NaAD).</text>
</comment>
<evidence type="ECO:0000313" key="14">
    <source>
        <dbReference type="Proteomes" id="UP000286680"/>
    </source>
</evidence>
<dbReference type="GO" id="GO:0004515">
    <property type="term" value="F:nicotinate-nucleotide adenylyltransferase activity"/>
    <property type="evidence" value="ECO:0007669"/>
    <property type="project" value="UniProtKB-UniRule"/>
</dbReference>
<dbReference type="PANTHER" id="PTHR39321:SF3">
    <property type="entry name" value="PHOSPHOPANTETHEINE ADENYLYLTRANSFERASE"/>
    <property type="match status" value="1"/>
</dbReference>
<name>A0AA94JE69_9GAMM</name>
<dbReference type="RefSeq" id="WP_105306035.1">
    <property type="nucleotide sequence ID" value="NZ_PIPS01000001.1"/>
</dbReference>
<organism evidence="13 14">
    <name type="scientific">Idiomarina aquatica</name>
    <dbReference type="NCBI Taxonomy" id="1327752"/>
    <lineage>
        <taxon>Bacteria</taxon>
        <taxon>Pseudomonadati</taxon>
        <taxon>Pseudomonadota</taxon>
        <taxon>Gammaproteobacteria</taxon>
        <taxon>Alteromonadales</taxon>
        <taxon>Idiomarinaceae</taxon>
        <taxon>Idiomarina</taxon>
    </lineage>
</organism>
<protein>
    <recommendedName>
        <fullName evidence="11">Probable nicotinate-nucleotide adenylyltransferase</fullName>
        <ecNumber evidence="11">2.7.7.18</ecNumber>
    </recommendedName>
    <alternativeName>
        <fullName evidence="11">Deamido-NAD(+) diphosphorylase</fullName>
    </alternativeName>
    <alternativeName>
        <fullName evidence="11">Deamido-NAD(+) pyrophosphorylase</fullName>
    </alternativeName>
    <alternativeName>
        <fullName evidence="11">Nicotinate mononucleotide adenylyltransferase</fullName>
        <shortName evidence="11">NaMN adenylyltransferase</shortName>
    </alternativeName>
</protein>
<comment type="similarity">
    <text evidence="3 11">Belongs to the NadD family.</text>
</comment>
<dbReference type="InterPro" id="IPR014729">
    <property type="entry name" value="Rossmann-like_a/b/a_fold"/>
</dbReference>
<comment type="pathway">
    <text evidence="2 11">Cofactor biosynthesis; NAD(+) biosynthesis; deamido-NAD(+) from nicotinate D-ribonucleotide: step 1/1.</text>
</comment>
<keyword evidence="14" id="KW-1185">Reference proteome</keyword>